<evidence type="ECO:0000256" key="6">
    <source>
        <dbReference type="ARBA" id="ARBA00048348"/>
    </source>
</evidence>
<feature type="binding site" evidence="7">
    <location>
        <position position="103"/>
    </location>
    <ligand>
        <name>Zn(2+)</name>
        <dbReference type="ChEBI" id="CHEBI:29105"/>
    </ligand>
</feature>
<dbReference type="Proteomes" id="UP001283361">
    <property type="component" value="Unassembled WGS sequence"/>
</dbReference>
<evidence type="ECO:0000256" key="3">
    <source>
        <dbReference type="ARBA" id="ARBA00022723"/>
    </source>
</evidence>
<gene>
    <name evidence="9" type="ORF">RRG08_019183</name>
</gene>
<name>A0AAE1DPA6_9GAST</name>
<feature type="binding site" evidence="7">
    <location>
        <position position="42"/>
    </location>
    <ligand>
        <name>Zn(2+)</name>
        <dbReference type="ChEBI" id="CHEBI:29105"/>
    </ligand>
</feature>
<evidence type="ECO:0000256" key="5">
    <source>
        <dbReference type="ARBA" id="ARBA00023239"/>
    </source>
</evidence>
<comment type="similarity">
    <text evidence="1 8">Belongs to the beta-class carbonic anhydrase family.</text>
</comment>
<keyword evidence="3 7" id="KW-0479">Metal-binding</keyword>
<feature type="binding site" evidence="7">
    <location>
        <position position="40"/>
    </location>
    <ligand>
        <name>Zn(2+)</name>
        <dbReference type="ChEBI" id="CHEBI:29105"/>
    </ligand>
</feature>
<dbReference type="AlphaFoldDB" id="A0AAE1DPA6"/>
<dbReference type="GO" id="GO:0008270">
    <property type="term" value="F:zinc ion binding"/>
    <property type="evidence" value="ECO:0007669"/>
    <property type="project" value="UniProtKB-UniRule"/>
</dbReference>
<evidence type="ECO:0000313" key="10">
    <source>
        <dbReference type="Proteomes" id="UP001283361"/>
    </source>
</evidence>
<evidence type="ECO:0000256" key="4">
    <source>
        <dbReference type="ARBA" id="ARBA00022833"/>
    </source>
</evidence>
<dbReference type="Pfam" id="PF00484">
    <property type="entry name" value="Pro_CA"/>
    <property type="match status" value="1"/>
</dbReference>
<dbReference type="EMBL" id="JAWDGP010003181">
    <property type="protein sequence ID" value="KAK3776728.1"/>
    <property type="molecule type" value="Genomic_DNA"/>
</dbReference>
<dbReference type="PANTHER" id="PTHR11002">
    <property type="entry name" value="CARBONIC ANHYDRASE"/>
    <property type="match status" value="1"/>
</dbReference>
<protein>
    <recommendedName>
        <fullName evidence="2 8">Carbonic anhydrase</fullName>
        <ecNumber evidence="2 8">4.2.1.1</ecNumber>
    </recommendedName>
    <alternativeName>
        <fullName evidence="8">Carbonate dehydratase</fullName>
    </alternativeName>
</protein>
<evidence type="ECO:0000256" key="1">
    <source>
        <dbReference type="ARBA" id="ARBA00006217"/>
    </source>
</evidence>
<reference evidence="9" key="1">
    <citation type="journal article" date="2023" name="G3 (Bethesda)">
        <title>A reference genome for the long-term kleptoplast-retaining sea slug Elysia crispata morphotype clarki.</title>
        <authorList>
            <person name="Eastman K.E."/>
            <person name="Pendleton A.L."/>
            <person name="Shaikh M.A."/>
            <person name="Suttiyut T."/>
            <person name="Ogas R."/>
            <person name="Tomko P."/>
            <person name="Gavelis G."/>
            <person name="Widhalm J.R."/>
            <person name="Wisecaver J.H."/>
        </authorList>
    </citation>
    <scope>NUCLEOTIDE SEQUENCE</scope>
    <source>
        <strain evidence="9">ECLA1</strain>
    </source>
</reference>
<dbReference type="SUPFAM" id="SSF53056">
    <property type="entry name" value="beta-carbonic anhydrase, cab"/>
    <property type="match status" value="1"/>
</dbReference>
<evidence type="ECO:0000256" key="8">
    <source>
        <dbReference type="RuleBase" id="RU003956"/>
    </source>
</evidence>
<evidence type="ECO:0000256" key="7">
    <source>
        <dbReference type="PIRSR" id="PIRSR601765-1"/>
    </source>
</evidence>
<dbReference type="Gene3D" id="3.40.1050.10">
    <property type="entry name" value="Carbonic anhydrase"/>
    <property type="match status" value="1"/>
</dbReference>
<dbReference type="EC" id="4.2.1.1" evidence="2 8"/>
<keyword evidence="5 8" id="KW-0456">Lyase</keyword>
<dbReference type="InterPro" id="IPR036874">
    <property type="entry name" value="Carbonic_anhydrase_sf"/>
</dbReference>
<keyword evidence="4 7" id="KW-0862">Zinc</keyword>
<organism evidence="9 10">
    <name type="scientific">Elysia crispata</name>
    <name type="common">lettuce slug</name>
    <dbReference type="NCBI Taxonomy" id="231223"/>
    <lineage>
        <taxon>Eukaryota</taxon>
        <taxon>Metazoa</taxon>
        <taxon>Spiralia</taxon>
        <taxon>Lophotrochozoa</taxon>
        <taxon>Mollusca</taxon>
        <taxon>Gastropoda</taxon>
        <taxon>Heterobranchia</taxon>
        <taxon>Euthyneura</taxon>
        <taxon>Panpulmonata</taxon>
        <taxon>Sacoglossa</taxon>
        <taxon>Placobranchoidea</taxon>
        <taxon>Plakobranchidae</taxon>
        <taxon>Elysia</taxon>
    </lineage>
</organism>
<proteinExistence type="inferred from homology"/>
<dbReference type="InterPro" id="IPR001765">
    <property type="entry name" value="Carbonic_anhydrase"/>
</dbReference>
<sequence>MNKILRGVVKFNSNFRKNYLNEIDQVSKQIIKPLTVFITCMDCRLDPSRFLQTAPGEVFIIRNPGNMVPHFDPAKSDNISGEGGGLELGCIMNGIGDVVVCGHSDCKAVNSLYCQRHTHYELEGAKSPLKSWLSAHGLRTVQRFTQLFSEEEQQLSVKGEKILGGFKVNFGQEEFVGSLDPHNQFSIEDKLSQFHCLQQTSHVASYPVLQPYITSGDIKVHAMWFDIPGATMYMFSQTRGYFVPVEESSVKELEEEVKS</sequence>
<comment type="function">
    <text evidence="8">Reversible hydration of carbon dioxide.</text>
</comment>
<keyword evidence="10" id="KW-1185">Reference proteome</keyword>
<dbReference type="PANTHER" id="PTHR11002:SF76">
    <property type="entry name" value="CARBONIC ANHYDRASE"/>
    <property type="match status" value="1"/>
</dbReference>
<accession>A0AAE1DPA6</accession>
<evidence type="ECO:0000313" key="9">
    <source>
        <dbReference type="EMBL" id="KAK3776728.1"/>
    </source>
</evidence>
<comment type="caution">
    <text evidence="9">The sequence shown here is derived from an EMBL/GenBank/DDBJ whole genome shotgun (WGS) entry which is preliminary data.</text>
</comment>
<feature type="binding site" evidence="7">
    <location>
        <position position="106"/>
    </location>
    <ligand>
        <name>Zn(2+)</name>
        <dbReference type="ChEBI" id="CHEBI:29105"/>
    </ligand>
</feature>
<dbReference type="GO" id="GO:0004089">
    <property type="term" value="F:carbonate dehydratase activity"/>
    <property type="evidence" value="ECO:0007669"/>
    <property type="project" value="UniProtKB-UniRule"/>
</dbReference>
<evidence type="ECO:0000256" key="2">
    <source>
        <dbReference type="ARBA" id="ARBA00012925"/>
    </source>
</evidence>
<dbReference type="SMART" id="SM00947">
    <property type="entry name" value="Pro_CA"/>
    <property type="match status" value="1"/>
</dbReference>
<comment type="cofactor">
    <cofactor evidence="7">
        <name>Zn(2+)</name>
        <dbReference type="ChEBI" id="CHEBI:29105"/>
    </cofactor>
    <text evidence="7">Binds 1 zinc ion per subunit.</text>
</comment>
<comment type="catalytic activity">
    <reaction evidence="6 8">
        <text>hydrogencarbonate + H(+) = CO2 + H2O</text>
        <dbReference type="Rhea" id="RHEA:10748"/>
        <dbReference type="ChEBI" id="CHEBI:15377"/>
        <dbReference type="ChEBI" id="CHEBI:15378"/>
        <dbReference type="ChEBI" id="CHEBI:16526"/>
        <dbReference type="ChEBI" id="CHEBI:17544"/>
        <dbReference type="EC" id="4.2.1.1"/>
    </reaction>
</comment>